<keyword evidence="7" id="KW-0547">Nucleotide-binding</keyword>
<dbReference type="PANTHER" id="PTHR11669">
    <property type="entry name" value="REPLICATION FACTOR C / DNA POLYMERASE III GAMMA-TAU SUBUNIT"/>
    <property type="match status" value="1"/>
</dbReference>
<dbReference type="Pfam" id="PF13177">
    <property type="entry name" value="DNA_pol3_delta2"/>
    <property type="match status" value="1"/>
</dbReference>
<keyword evidence="5" id="KW-0235">DNA replication</keyword>
<dbReference type="FunFam" id="3.40.50.300:FF:000014">
    <property type="entry name" value="DNA polymerase III subunit gamma/tau"/>
    <property type="match status" value="1"/>
</dbReference>
<feature type="region of interest" description="Disordered" evidence="12">
    <location>
        <begin position="384"/>
        <end position="406"/>
    </location>
</feature>
<evidence type="ECO:0000313" key="15">
    <source>
        <dbReference type="Proteomes" id="UP000461585"/>
    </source>
</evidence>
<gene>
    <name evidence="14" type="primary">dnaX</name>
    <name evidence="14" type="ORF">GXN74_01175</name>
</gene>
<evidence type="ECO:0000256" key="11">
    <source>
        <dbReference type="ARBA" id="ARBA00049244"/>
    </source>
</evidence>
<evidence type="ECO:0000256" key="2">
    <source>
        <dbReference type="ARBA" id="ARBA00012417"/>
    </source>
</evidence>
<dbReference type="GO" id="GO:0009360">
    <property type="term" value="C:DNA polymerase III complex"/>
    <property type="evidence" value="ECO:0007669"/>
    <property type="project" value="InterPro"/>
</dbReference>
<dbReference type="GO" id="GO:0046872">
    <property type="term" value="F:metal ion binding"/>
    <property type="evidence" value="ECO:0007669"/>
    <property type="project" value="UniProtKB-KW"/>
</dbReference>
<keyword evidence="9" id="KW-0067">ATP-binding</keyword>
<keyword evidence="3 14" id="KW-0808">Transferase</keyword>
<protein>
    <recommendedName>
        <fullName evidence="2">DNA-directed DNA polymerase</fullName>
        <ecNumber evidence="2">2.7.7.7</ecNumber>
    </recommendedName>
</protein>
<dbReference type="Proteomes" id="UP000461585">
    <property type="component" value="Unassembled WGS sequence"/>
</dbReference>
<organism evidence="14 15">
    <name type="scientific">Anaerotalea alkaliphila</name>
    <dbReference type="NCBI Taxonomy" id="2662126"/>
    <lineage>
        <taxon>Bacteria</taxon>
        <taxon>Bacillati</taxon>
        <taxon>Bacillota</taxon>
        <taxon>Clostridia</taxon>
        <taxon>Eubacteriales</taxon>
        <taxon>Anaerotalea</taxon>
    </lineage>
</organism>
<dbReference type="EMBL" id="JAAEEH010000002">
    <property type="protein sequence ID" value="NDL66358.1"/>
    <property type="molecule type" value="Genomic_DNA"/>
</dbReference>
<evidence type="ECO:0000256" key="10">
    <source>
        <dbReference type="ARBA" id="ARBA00022932"/>
    </source>
</evidence>
<keyword evidence="15" id="KW-1185">Reference proteome</keyword>
<dbReference type="InterPro" id="IPR003593">
    <property type="entry name" value="AAA+_ATPase"/>
</dbReference>
<dbReference type="InterPro" id="IPR008921">
    <property type="entry name" value="DNA_pol3_clamp-load_cplx_C"/>
</dbReference>
<evidence type="ECO:0000259" key="13">
    <source>
        <dbReference type="SMART" id="SM00382"/>
    </source>
</evidence>
<dbReference type="SMART" id="SM00382">
    <property type="entry name" value="AAA"/>
    <property type="match status" value="1"/>
</dbReference>
<dbReference type="InterPro" id="IPR050238">
    <property type="entry name" value="DNA_Rep/Repair_Clamp_Loader"/>
</dbReference>
<evidence type="ECO:0000256" key="9">
    <source>
        <dbReference type="ARBA" id="ARBA00022840"/>
    </source>
</evidence>
<evidence type="ECO:0000256" key="4">
    <source>
        <dbReference type="ARBA" id="ARBA00022695"/>
    </source>
</evidence>
<keyword evidence="6" id="KW-0479">Metal-binding</keyword>
<dbReference type="GO" id="GO:0006261">
    <property type="term" value="P:DNA-templated DNA replication"/>
    <property type="evidence" value="ECO:0007669"/>
    <property type="project" value="TreeGrafter"/>
</dbReference>
<sequence>MSYTALYRKWRPVDFHQVVGQDPIVRTLSNQIKASRIGHAYLFCGTRGTGKTTLAKIFARAINCQAPVEGNPCNRCPVCRNLLDGKSMNVIEMDAASNNGVDNIREIREDVRYTPTEGKYKVYIIDEVHMLSTGAFNALLKTLEEPPPHVVFILATTDPHKIPPTILSRCQRYDLRRIPMEVIAHTLAGYMVEEGIGQEEKAIRYVARVADGSMRDALSILDQCIAFYIGESITFEKVLEVLGAVDSTVFMELVESIHQQDARAALDLLDRVVMQGRDLVQFLVDLLTHLRNMLVVKNMPQAQEALDLSAESQEAIRQAVGDYRDEEIMHLVQAFSDLEGKVKGAAAKRVLIEIEVLRLCRKTMDSTPQGLLDRIGDLEKRMAEGVPQAPPPVRAPKEPKEGKAPVKKERTVLPEAYPEDIRAAISHWGALVDRTEAFLKAALRQATPLYLEGDQNQEAPVLTVLVENETQKNILSQEEYLGTMIRILEELHKKRFQVAVVDEKDYMARSSSHSRDTLEEAKSVFEELSSKINFTIEVK</sequence>
<dbReference type="GO" id="GO:0003887">
    <property type="term" value="F:DNA-directed DNA polymerase activity"/>
    <property type="evidence" value="ECO:0007669"/>
    <property type="project" value="UniProtKB-KW"/>
</dbReference>
<keyword evidence="8" id="KW-0862">Zinc</keyword>
<evidence type="ECO:0000256" key="6">
    <source>
        <dbReference type="ARBA" id="ARBA00022723"/>
    </source>
</evidence>
<dbReference type="PRINTS" id="PR00300">
    <property type="entry name" value="CLPPROTEASEA"/>
</dbReference>
<proteinExistence type="inferred from homology"/>
<reference evidence="14 15" key="1">
    <citation type="submission" date="2020-01" db="EMBL/GenBank/DDBJ databases">
        <title>Anaeroalcalibacter tamaniensis gen. nov., sp. nov., moderately halophilic strictly anaerobic fermenter bacterium from mud volcano of Taman peninsula.</title>
        <authorList>
            <person name="Frolova A."/>
            <person name="Merkel A.Y."/>
            <person name="Slobodkin A.I."/>
        </authorList>
    </citation>
    <scope>NUCLEOTIDE SEQUENCE [LARGE SCALE GENOMIC DNA]</scope>
    <source>
        <strain evidence="14 15">F-3ap</strain>
    </source>
</reference>
<dbReference type="SUPFAM" id="SSF52540">
    <property type="entry name" value="P-loop containing nucleoside triphosphate hydrolases"/>
    <property type="match status" value="1"/>
</dbReference>
<comment type="caution">
    <text evidence="14">The sequence shown here is derived from an EMBL/GenBank/DDBJ whole genome shotgun (WGS) entry which is preliminary data.</text>
</comment>
<dbReference type="NCBIfam" id="NF004046">
    <property type="entry name" value="PRK05563.1"/>
    <property type="match status" value="1"/>
</dbReference>
<evidence type="ECO:0000256" key="3">
    <source>
        <dbReference type="ARBA" id="ARBA00022679"/>
    </source>
</evidence>
<dbReference type="SUPFAM" id="SSF48019">
    <property type="entry name" value="post-AAA+ oligomerization domain-like"/>
    <property type="match status" value="1"/>
</dbReference>
<dbReference type="InterPro" id="IPR027417">
    <property type="entry name" value="P-loop_NTPase"/>
</dbReference>
<evidence type="ECO:0000256" key="8">
    <source>
        <dbReference type="ARBA" id="ARBA00022833"/>
    </source>
</evidence>
<dbReference type="Gene3D" id="3.40.50.300">
    <property type="entry name" value="P-loop containing nucleotide triphosphate hydrolases"/>
    <property type="match status" value="1"/>
</dbReference>
<comment type="catalytic activity">
    <reaction evidence="11">
        <text>DNA(n) + a 2'-deoxyribonucleoside 5'-triphosphate = DNA(n+1) + diphosphate</text>
        <dbReference type="Rhea" id="RHEA:22508"/>
        <dbReference type="Rhea" id="RHEA-COMP:17339"/>
        <dbReference type="Rhea" id="RHEA-COMP:17340"/>
        <dbReference type="ChEBI" id="CHEBI:33019"/>
        <dbReference type="ChEBI" id="CHEBI:61560"/>
        <dbReference type="ChEBI" id="CHEBI:173112"/>
        <dbReference type="EC" id="2.7.7.7"/>
    </reaction>
</comment>
<dbReference type="Gene3D" id="1.10.8.60">
    <property type="match status" value="1"/>
</dbReference>
<evidence type="ECO:0000313" key="14">
    <source>
        <dbReference type="EMBL" id="NDL66358.1"/>
    </source>
</evidence>
<dbReference type="InterPro" id="IPR045085">
    <property type="entry name" value="HLD_clamp_pol_III_gamma_tau"/>
</dbReference>
<dbReference type="InterPro" id="IPR001270">
    <property type="entry name" value="ClpA/B"/>
</dbReference>
<dbReference type="AlphaFoldDB" id="A0A7X5HTH5"/>
<dbReference type="EC" id="2.7.7.7" evidence="2"/>
<feature type="domain" description="AAA+ ATPase" evidence="13">
    <location>
        <begin position="37"/>
        <end position="179"/>
    </location>
</feature>
<dbReference type="NCBIfam" id="TIGR02397">
    <property type="entry name" value="dnaX_nterm"/>
    <property type="match status" value="1"/>
</dbReference>
<dbReference type="RefSeq" id="WP_162369089.1">
    <property type="nucleotide sequence ID" value="NZ_JAAEEH010000002.1"/>
</dbReference>
<dbReference type="PANTHER" id="PTHR11669:SF0">
    <property type="entry name" value="PROTEIN STICHEL-LIKE 2"/>
    <property type="match status" value="1"/>
</dbReference>
<dbReference type="GO" id="GO:0005524">
    <property type="term" value="F:ATP binding"/>
    <property type="evidence" value="ECO:0007669"/>
    <property type="project" value="UniProtKB-KW"/>
</dbReference>
<feature type="compositionally biased region" description="Basic and acidic residues" evidence="12">
    <location>
        <begin position="395"/>
        <end position="406"/>
    </location>
</feature>
<dbReference type="CDD" id="cd00009">
    <property type="entry name" value="AAA"/>
    <property type="match status" value="1"/>
</dbReference>
<evidence type="ECO:0000256" key="7">
    <source>
        <dbReference type="ARBA" id="ARBA00022741"/>
    </source>
</evidence>
<dbReference type="Pfam" id="PF22608">
    <property type="entry name" value="DNAX_ATPase_lid"/>
    <property type="match status" value="1"/>
</dbReference>
<dbReference type="Pfam" id="PF12169">
    <property type="entry name" value="DNA_pol3_gamma3"/>
    <property type="match status" value="1"/>
</dbReference>
<dbReference type="GO" id="GO:0003677">
    <property type="term" value="F:DNA binding"/>
    <property type="evidence" value="ECO:0007669"/>
    <property type="project" value="InterPro"/>
</dbReference>
<evidence type="ECO:0000256" key="1">
    <source>
        <dbReference type="ARBA" id="ARBA00006360"/>
    </source>
</evidence>
<dbReference type="InterPro" id="IPR012763">
    <property type="entry name" value="DNA_pol_III_sug/sutau_N"/>
</dbReference>
<evidence type="ECO:0000256" key="5">
    <source>
        <dbReference type="ARBA" id="ARBA00022705"/>
    </source>
</evidence>
<keyword evidence="10" id="KW-0239">DNA-directed DNA polymerase</keyword>
<accession>A0A7X5HTH5</accession>
<dbReference type="CDD" id="cd18137">
    <property type="entry name" value="HLD_clamp_pol_III_gamma_tau"/>
    <property type="match status" value="1"/>
</dbReference>
<dbReference type="Gene3D" id="1.20.272.10">
    <property type="match status" value="1"/>
</dbReference>
<comment type="similarity">
    <text evidence="1">Belongs to the DnaX/STICHEL family.</text>
</comment>
<dbReference type="InterPro" id="IPR022754">
    <property type="entry name" value="DNA_pol_III_gamma-3"/>
</dbReference>
<keyword evidence="4 14" id="KW-0548">Nucleotidyltransferase</keyword>
<name>A0A7X5HTH5_9FIRM</name>
<evidence type="ECO:0000256" key="12">
    <source>
        <dbReference type="SAM" id="MobiDB-lite"/>
    </source>
</evidence>